<sequence>MTGSTKARQPAVAGKQRRAAVVGNRSNNPLLISNPYAGSFGKALSHLQNATEAGGGLIKDREML</sequence>
<dbReference type="Proteomes" id="UP000479691">
    <property type="component" value="Unassembled WGS sequence"/>
</dbReference>
<dbReference type="AlphaFoldDB" id="A0A7C8PQW4"/>
<protein>
    <submittedName>
        <fullName evidence="2">Uncharacterized protein</fullName>
    </submittedName>
</protein>
<name>A0A7C8PQW4_ORBOL</name>
<gene>
    <name evidence="2" type="ORF">TWF788_009325</name>
</gene>
<evidence type="ECO:0000313" key="3">
    <source>
        <dbReference type="Proteomes" id="UP000479691"/>
    </source>
</evidence>
<reference evidence="2 3" key="1">
    <citation type="submission" date="2019-06" db="EMBL/GenBank/DDBJ databases">
        <authorList>
            <person name="Palmer J.M."/>
        </authorList>
    </citation>
    <scope>NUCLEOTIDE SEQUENCE [LARGE SCALE GENOMIC DNA]</scope>
    <source>
        <strain evidence="2 3">TWF788</strain>
    </source>
</reference>
<evidence type="ECO:0000313" key="2">
    <source>
        <dbReference type="EMBL" id="KAF3173065.1"/>
    </source>
</evidence>
<evidence type="ECO:0000256" key="1">
    <source>
        <dbReference type="SAM" id="MobiDB-lite"/>
    </source>
</evidence>
<feature type="region of interest" description="Disordered" evidence="1">
    <location>
        <begin position="1"/>
        <end position="20"/>
    </location>
</feature>
<accession>A0A7C8PQW4</accession>
<comment type="caution">
    <text evidence="2">The sequence shown here is derived from an EMBL/GenBank/DDBJ whole genome shotgun (WGS) entry which is preliminary data.</text>
</comment>
<proteinExistence type="predicted"/>
<dbReference type="EMBL" id="JAABOE010000062">
    <property type="protein sequence ID" value="KAF3173065.1"/>
    <property type="molecule type" value="Genomic_DNA"/>
</dbReference>
<organism evidence="2 3">
    <name type="scientific">Orbilia oligospora</name>
    <name type="common">Nematode-trapping fungus</name>
    <name type="synonym">Arthrobotrys oligospora</name>
    <dbReference type="NCBI Taxonomy" id="2813651"/>
    <lineage>
        <taxon>Eukaryota</taxon>
        <taxon>Fungi</taxon>
        <taxon>Dikarya</taxon>
        <taxon>Ascomycota</taxon>
        <taxon>Pezizomycotina</taxon>
        <taxon>Orbiliomycetes</taxon>
        <taxon>Orbiliales</taxon>
        <taxon>Orbiliaceae</taxon>
        <taxon>Orbilia</taxon>
    </lineage>
</organism>